<organism evidence="2 3">
    <name type="scientific">Fasciola hepatica</name>
    <name type="common">Liver fluke</name>
    <dbReference type="NCBI Taxonomy" id="6192"/>
    <lineage>
        <taxon>Eukaryota</taxon>
        <taxon>Metazoa</taxon>
        <taxon>Spiralia</taxon>
        <taxon>Lophotrochozoa</taxon>
        <taxon>Platyhelminthes</taxon>
        <taxon>Trematoda</taxon>
        <taxon>Digenea</taxon>
        <taxon>Plagiorchiida</taxon>
        <taxon>Echinostomata</taxon>
        <taxon>Echinostomatoidea</taxon>
        <taxon>Fasciolidae</taxon>
        <taxon>Fasciola</taxon>
    </lineage>
</organism>
<evidence type="ECO:0000313" key="2">
    <source>
        <dbReference type="EMBL" id="THD24001.1"/>
    </source>
</evidence>
<protein>
    <recommendedName>
        <fullName evidence="1">MKRN2 opposite strand protein-like C-terminal domain-containing protein</fullName>
    </recommendedName>
</protein>
<reference evidence="2" key="1">
    <citation type="submission" date="2019-03" db="EMBL/GenBank/DDBJ databases">
        <title>Improved annotation for the trematode Fasciola hepatica.</title>
        <authorList>
            <person name="Choi Y.-J."/>
            <person name="Martin J."/>
            <person name="Mitreva M."/>
        </authorList>
    </citation>
    <scope>NUCLEOTIDE SEQUENCE [LARGE SCALE GENOMIC DNA]</scope>
</reference>
<dbReference type="Proteomes" id="UP000230066">
    <property type="component" value="Unassembled WGS sequence"/>
</dbReference>
<name>A0A4E0RCD2_FASHE</name>
<gene>
    <name evidence="2" type="ORF">D915_004896</name>
</gene>
<dbReference type="AlphaFoldDB" id="A0A4E0RCD2"/>
<feature type="domain" description="MKRN2 opposite strand protein-like C-terminal" evidence="1">
    <location>
        <begin position="59"/>
        <end position="173"/>
    </location>
</feature>
<proteinExistence type="predicted"/>
<evidence type="ECO:0000259" key="1">
    <source>
        <dbReference type="Pfam" id="PF16044"/>
    </source>
</evidence>
<accession>A0A4E0RCD2</accession>
<evidence type="ECO:0000313" key="3">
    <source>
        <dbReference type="Proteomes" id="UP000230066"/>
    </source>
</evidence>
<keyword evidence="3" id="KW-1185">Reference proteome</keyword>
<dbReference type="Pfam" id="PF16044">
    <property type="entry name" value="DUF4796_C"/>
    <property type="match status" value="1"/>
</dbReference>
<comment type="caution">
    <text evidence="2">The sequence shown here is derived from an EMBL/GenBank/DDBJ whole genome shotgun (WGS) entry which is preliminary data.</text>
</comment>
<dbReference type="EMBL" id="JXXN02001825">
    <property type="protein sequence ID" value="THD24001.1"/>
    <property type="molecule type" value="Genomic_DNA"/>
</dbReference>
<sequence>MCAQKSLLSNLANVNPVFVVGSSPGTTNVSGPEQAVRYSFLTSTAHSPLIFTHIPIARIALIPGQAGVDFTEFREGNILHCGAVNSSGHVFHYSEQNGLEKSKSGWENCIIIRLTKPLCNGRLVSSSLWDQAIESHYKDQELWSRKNCSPQNSTVNEATSQDCLDFVVSVARMALGELTLDRIQISRWIASQLVHLVRCDDKQHS</sequence>
<dbReference type="InterPro" id="IPR053921">
    <property type="entry name" value="MKRN2OS-like_C"/>
</dbReference>